<dbReference type="InterPro" id="IPR046671">
    <property type="entry name" value="DUF6541"/>
</dbReference>
<keyword evidence="1" id="KW-0472">Membrane</keyword>
<sequence>MSWAAAVPVALVAAAWCVLPGALVARAAGIRGVSCWGAAPLVSVALVATTAVLAGRAGVPWGALPVLVVTVLVAAVALAVRTPWRRRRASGGAGPADGRDRWWARLLRGGPDGPLAGPALLVGLVVTVAIGWLTVMLAFGAVDAVSPTYDAIYHYSAVARILLTGDASSLTLGALNNPGRPSAYPAAWHDLVSLVVLGTGASVPVASNIAAFTAAAVVWPLSCTLLVRQVAGPRPGAVLVAPVLATAFTAMPWLLLNWGVLWPNLLGLALVPAGLAAVATVLGLTRGSTVGRVQALLLGVAAVPALGLAHPNAAVSLVVLALSPLAVAAVRATVRLLRRGRPLAAAAPVAGALAALAAVLWLLAWSPLLDGVRAFDWKASMGAREALLGVLWNGTNKRPELVVVSVLVVVGAVLALRRARTAWLVPAHLTSAFLYVLAVAREGELVTALTGAWYNDSHRLAAMVPVTGVPLATLGVLGVAGLLVRAAGVLRGGRTDPGRRLPPVAAVPVVALVAAVLVLATGGLRIGLHAAVVADAYRYETGRVLQPGQREFLERVGQETPPGAVVAANPWTGNGLLFPLTGREVLFPHLSGTWTPEQELLRRRLDDAAADPAVCDAVRATGTRWVIDGPVSWWPYDPRADTYPGIDDVDTAPGFEPVLSGGGSTLYRITACGAAPVGATG</sequence>
<keyword evidence="1" id="KW-0812">Transmembrane</keyword>
<name>A0ABU8T599_9PSEU</name>
<feature type="transmembrane region" description="Helical" evidence="1">
    <location>
        <begin position="209"/>
        <end position="227"/>
    </location>
</feature>
<evidence type="ECO:0000313" key="3">
    <source>
        <dbReference type="Proteomes" id="UP001364211"/>
    </source>
</evidence>
<feature type="transmembrane region" description="Helical" evidence="1">
    <location>
        <begin position="115"/>
        <end position="140"/>
    </location>
</feature>
<gene>
    <name evidence="2" type="ORF">WJX68_07240</name>
</gene>
<protein>
    <submittedName>
        <fullName evidence="2">DUF6541 family protein</fullName>
    </submittedName>
</protein>
<keyword evidence="3" id="KW-1185">Reference proteome</keyword>
<evidence type="ECO:0000256" key="1">
    <source>
        <dbReference type="SAM" id="Phobius"/>
    </source>
</evidence>
<organism evidence="2 3">
    <name type="scientific">Pseudonocardia spirodelae</name>
    <dbReference type="NCBI Taxonomy" id="3133431"/>
    <lineage>
        <taxon>Bacteria</taxon>
        <taxon>Bacillati</taxon>
        <taxon>Actinomycetota</taxon>
        <taxon>Actinomycetes</taxon>
        <taxon>Pseudonocardiales</taxon>
        <taxon>Pseudonocardiaceae</taxon>
        <taxon>Pseudonocardia</taxon>
    </lineage>
</organism>
<feature type="transmembrane region" description="Helical" evidence="1">
    <location>
        <begin position="343"/>
        <end position="364"/>
    </location>
</feature>
<dbReference type="Pfam" id="PF20176">
    <property type="entry name" value="DUF6541"/>
    <property type="match status" value="1"/>
</dbReference>
<keyword evidence="1" id="KW-1133">Transmembrane helix</keyword>
<accession>A0ABU8T599</accession>
<evidence type="ECO:0000313" key="2">
    <source>
        <dbReference type="EMBL" id="MEJ8278721.1"/>
    </source>
</evidence>
<reference evidence="2 3" key="1">
    <citation type="submission" date="2024-03" db="EMBL/GenBank/DDBJ databases">
        <title>Draft genome sequence of Pseudonocardia sp. DW16-2.</title>
        <authorList>
            <person name="Duangmal K."/>
        </authorList>
    </citation>
    <scope>NUCLEOTIDE SEQUENCE [LARGE SCALE GENOMIC DNA]</scope>
    <source>
        <strain evidence="2 3">DW16-2</strain>
    </source>
</reference>
<feature type="transmembrane region" description="Helical" evidence="1">
    <location>
        <begin position="401"/>
        <end position="416"/>
    </location>
</feature>
<dbReference type="EMBL" id="JBBJUP010000005">
    <property type="protein sequence ID" value="MEJ8278721.1"/>
    <property type="molecule type" value="Genomic_DNA"/>
</dbReference>
<dbReference type="Proteomes" id="UP001364211">
    <property type="component" value="Unassembled WGS sequence"/>
</dbReference>
<feature type="transmembrane region" description="Helical" evidence="1">
    <location>
        <begin position="261"/>
        <end position="282"/>
    </location>
</feature>
<proteinExistence type="predicted"/>
<dbReference type="RefSeq" id="WP_340287289.1">
    <property type="nucleotide sequence ID" value="NZ_JBBJUP010000005.1"/>
</dbReference>
<feature type="transmembrane region" description="Helical" evidence="1">
    <location>
        <begin position="289"/>
        <end position="307"/>
    </location>
</feature>
<feature type="transmembrane region" description="Helical" evidence="1">
    <location>
        <begin position="236"/>
        <end position="255"/>
    </location>
</feature>
<feature type="transmembrane region" description="Helical" evidence="1">
    <location>
        <begin position="505"/>
        <end position="528"/>
    </location>
</feature>
<comment type="caution">
    <text evidence="2">The sequence shown here is derived from an EMBL/GenBank/DDBJ whole genome shotgun (WGS) entry which is preliminary data.</text>
</comment>
<feature type="transmembrane region" description="Helical" evidence="1">
    <location>
        <begin position="423"/>
        <end position="440"/>
    </location>
</feature>
<feature type="transmembrane region" description="Helical" evidence="1">
    <location>
        <begin position="313"/>
        <end position="331"/>
    </location>
</feature>
<feature type="transmembrane region" description="Helical" evidence="1">
    <location>
        <begin position="460"/>
        <end position="484"/>
    </location>
</feature>
<feature type="transmembrane region" description="Helical" evidence="1">
    <location>
        <begin position="61"/>
        <end position="80"/>
    </location>
</feature>